<gene>
    <name evidence="2" type="ORF">MMAD_52600</name>
</gene>
<reference evidence="2 3" key="1">
    <citation type="journal article" date="2019" name="Emerg. Microbes Infect.">
        <title>Comprehensive subspecies identification of 175 nontuberculous mycobacteria species based on 7547 genomic profiles.</title>
        <authorList>
            <person name="Matsumoto Y."/>
            <person name="Kinjo T."/>
            <person name="Motooka D."/>
            <person name="Nabeya D."/>
            <person name="Jung N."/>
            <person name="Uechi K."/>
            <person name="Horii T."/>
            <person name="Iida T."/>
            <person name="Fujita J."/>
            <person name="Nakamura S."/>
        </authorList>
    </citation>
    <scope>NUCLEOTIDE SEQUENCE [LARGE SCALE GENOMIC DNA]</scope>
    <source>
        <strain evidence="2 3">JCM 13574</strain>
    </source>
</reference>
<evidence type="ECO:0000256" key="1">
    <source>
        <dbReference type="SAM" id="MobiDB-lite"/>
    </source>
</evidence>
<dbReference type="Proteomes" id="UP000466517">
    <property type="component" value="Chromosome"/>
</dbReference>
<keyword evidence="3" id="KW-1185">Reference proteome</keyword>
<accession>A0A7I7XP53</accession>
<feature type="compositionally biased region" description="Acidic residues" evidence="1">
    <location>
        <begin position="109"/>
        <end position="121"/>
    </location>
</feature>
<proteinExistence type="predicted"/>
<dbReference type="KEGG" id="mmag:MMAD_52600"/>
<organism evidence="2 3">
    <name type="scientific">Mycolicibacterium madagascariense</name>
    <dbReference type="NCBI Taxonomy" id="212765"/>
    <lineage>
        <taxon>Bacteria</taxon>
        <taxon>Bacillati</taxon>
        <taxon>Actinomycetota</taxon>
        <taxon>Actinomycetes</taxon>
        <taxon>Mycobacteriales</taxon>
        <taxon>Mycobacteriaceae</taxon>
        <taxon>Mycolicibacterium</taxon>
    </lineage>
</organism>
<sequence>MGDMSTSDFDDFPLSQSEELDSDEIRNDDGDDVADPPERWVPAKDDENLDERLAEEVPDVTAEIGAEDEGATEAHDADGGGGLELESDDELDSLDPDVHGITKGQIDGTPEDGESFFDIVE</sequence>
<evidence type="ECO:0000313" key="2">
    <source>
        <dbReference type="EMBL" id="BBZ30965.1"/>
    </source>
</evidence>
<dbReference type="EMBL" id="AP022610">
    <property type="protein sequence ID" value="BBZ30965.1"/>
    <property type="molecule type" value="Genomic_DNA"/>
</dbReference>
<protein>
    <submittedName>
        <fullName evidence="2">Uncharacterized protein</fullName>
    </submittedName>
</protein>
<dbReference type="RefSeq" id="WP_372510958.1">
    <property type="nucleotide sequence ID" value="NZ_AP022610.1"/>
</dbReference>
<dbReference type="AlphaFoldDB" id="A0A7I7XP53"/>
<feature type="compositionally biased region" description="Basic and acidic residues" evidence="1">
    <location>
        <begin position="36"/>
        <end position="55"/>
    </location>
</feature>
<evidence type="ECO:0000313" key="3">
    <source>
        <dbReference type="Proteomes" id="UP000466517"/>
    </source>
</evidence>
<name>A0A7I7XP53_9MYCO</name>
<feature type="region of interest" description="Disordered" evidence="1">
    <location>
        <begin position="1"/>
        <end position="121"/>
    </location>
</feature>
<feature type="compositionally biased region" description="Acidic residues" evidence="1">
    <location>
        <begin position="85"/>
        <end position="95"/>
    </location>
</feature>